<proteinExistence type="predicted"/>
<evidence type="ECO:0000313" key="1">
    <source>
        <dbReference type="EMBL" id="KIK19249.1"/>
    </source>
</evidence>
<dbReference type="EMBL" id="KN833788">
    <property type="protein sequence ID" value="KIK19249.1"/>
    <property type="molecule type" value="Genomic_DNA"/>
</dbReference>
<reference evidence="2" key="2">
    <citation type="submission" date="2015-01" db="EMBL/GenBank/DDBJ databases">
        <title>Evolutionary Origins and Diversification of the Mycorrhizal Mutualists.</title>
        <authorList>
            <consortium name="DOE Joint Genome Institute"/>
            <consortium name="Mycorrhizal Genomics Consortium"/>
            <person name="Kohler A."/>
            <person name="Kuo A."/>
            <person name="Nagy L.G."/>
            <person name="Floudas D."/>
            <person name="Copeland A."/>
            <person name="Barry K.W."/>
            <person name="Cichocki N."/>
            <person name="Veneault-Fourrey C."/>
            <person name="LaButti K."/>
            <person name="Lindquist E.A."/>
            <person name="Lipzen A."/>
            <person name="Lundell T."/>
            <person name="Morin E."/>
            <person name="Murat C."/>
            <person name="Riley R."/>
            <person name="Ohm R."/>
            <person name="Sun H."/>
            <person name="Tunlid A."/>
            <person name="Henrissat B."/>
            <person name="Grigoriev I.V."/>
            <person name="Hibbett D.S."/>
            <person name="Martin F."/>
        </authorList>
    </citation>
    <scope>NUCLEOTIDE SEQUENCE [LARGE SCALE GENOMIC DNA]</scope>
    <source>
        <strain evidence="2">441</strain>
    </source>
</reference>
<accession>A0A0C9YZ44</accession>
<dbReference type="Proteomes" id="UP000054018">
    <property type="component" value="Unassembled WGS sequence"/>
</dbReference>
<sequence>MPPPSTPLHFTATWPDASPSVNTAPHVFTSDLPIPSRSASPTFHHSIPYSSGTALDYELYIIE</sequence>
<name>A0A0C9YZ44_9AGAM</name>
<protein>
    <submittedName>
        <fullName evidence="1">Uncharacterized protein</fullName>
    </submittedName>
</protein>
<reference evidence="1 2" key="1">
    <citation type="submission" date="2014-04" db="EMBL/GenBank/DDBJ databases">
        <authorList>
            <consortium name="DOE Joint Genome Institute"/>
            <person name="Kuo A."/>
            <person name="Kohler A."/>
            <person name="Costa M.D."/>
            <person name="Nagy L.G."/>
            <person name="Floudas D."/>
            <person name="Copeland A."/>
            <person name="Barry K.W."/>
            <person name="Cichocki N."/>
            <person name="Veneault-Fourrey C."/>
            <person name="LaButti K."/>
            <person name="Lindquist E.A."/>
            <person name="Lipzen A."/>
            <person name="Lundell T."/>
            <person name="Morin E."/>
            <person name="Murat C."/>
            <person name="Sun H."/>
            <person name="Tunlid A."/>
            <person name="Henrissat B."/>
            <person name="Grigoriev I.V."/>
            <person name="Hibbett D.S."/>
            <person name="Martin F."/>
            <person name="Nordberg H.P."/>
            <person name="Cantor M.N."/>
            <person name="Hua S.X."/>
        </authorList>
    </citation>
    <scope>NUCLEOTIDE SEQUENCE [LARGE SCALE GENOMIC DNA]</scope>
    <source>
        <strain evidence="1 2">441</strain>
    </source>
</reference>
<dbReference type="AlphaFoldDB" id="A0A0C9YZ44"/>
<organism evidence="1 2">
    <name type="scientific">Pisolithus microcarpus 441</name>
    <dbReference type="NCBI Taxonomy" id="765257"/>
    <lineage>
        <taxon>Eukaryota</taxon>
        <taxon>Fungi</taxon>
        <taxon>Dikarya</taxon>
        <taxon>Basidiomycota</taxon>
        <taxon>Agaricomycotina</taxon>
        <taxon>Agaricomycetes</taxon>
        <taxon>Agaricomycetidae</taxon>
        <taxon>Boletales</taxon>
        <taxon>Sclerodermatineae</taxon>
        <taxon>Pisolithaceae</taxon>
        <taxon>Pisolithus</taxon>
    </lineage>
</organism>
<keyword evidence="2" id="KW-1185">Reference proteome</keyword>
<dbReference type="HOGENOM" id="CLU_2886676_0_0_1"/>
<gene>
    <name evidence="1" type="ORF">PISMIDRAFT_13846</name>
</gene>
<evidence type="ECO:0000313" key="2">
    <source>
        <dbReference type="Proteomes" id="UP000054018"/>
    </source>
</evidence>